<evidence type="ECO:0000256" key="6">
    <source>
        <dbReference type="ARBA" id="ARBA00023118"/>
    </source>
</evidence>
<comment type="caution">
    <text evidence="9">The sequence shown here is derived from an EMBL/GenBank/DDBJ whole genome shotgun (WGS) entry which is preliminary data.</text>
</comment>
<accession>A0A8G2M691</accession>
<keyword evidence="4 8" id="KW-0378">Hydrolase</keyword>
<comment type="cofactor">
    <cofactor evidence="8">
        <name>Mg(2+)</name>
        <dbReference type="ChEBI" id="CHEBI:18420"/>
    </cofactor>
    <cofactor evidence="8">
        <name>Mn(2+)</name>
        <dbReference type="ChEBI" id="CHEBI:29035"/>
    </cofactor>
</comment>
<protein>
    <recommendedName>
        <fullName evidence="8">CRISPR-associated endonuclease Cas1</fullName>
        <ecNumber evidence="8">3.1.-.-</ecNumber>
    </recommendedName>
</protein>
<comment type="subunit">
    <text evidence="8">Homodimer, forms a heterotetramer with a Cas2 homodimer.</text>
</comment>
<dbReference type="HAMAP" id="MF_01470">
    <property type="entry name" value="Cas1"/>
    <property type="match status" value="1"/>
</dbReference>
<keyword evidence="3 8" id="KW-0255">Endonuclease</keyword>
<dbReference type="GO" id="GO:0003677">
    <property type="term" value="F:DNA binding"/>
    <property type="evidence" value="ECO:0007669"/>
    <property type="project" value="UniProtKB-KW"/>
</dbReference>
<dbReference type="Pfam" id="PF01867">
    <property type="entry name" value="Cas_Cas1"/>
    <property type="match status" value="1"/>
</dbReference>
<dbReference type="Gene3D" id="3.100.10.20">
    <property type="entry name" value="CRISPR-associated endonuclease Cas1, N-terminal domain"/>
    <property type="match status" value="1"/>
</dbReference>
<keyword evidence="5 8" id="KW-0460">Magnesium</keyword>
<dbReference type="RefSeq" id="WP_115325973.1">
    <property type="nucleotide sequence ID" value="NZ_JACHMA010000001.1"/>
</dbReference>
<dbReference type="Gene3D" id="1.20.120.920">
    <property type="entry name" value="CRISPR-associated endonuclease Cas1, C-terminal domain"/>
    <property type="match status" value="1"/>
</dbReference>
<sequence>MTYSDDALIFAKIPVSEQIRLEDRVSYLYLEYCQVIQNHTGVAAISEGNHDSEDREPLKRIIQIPVAGLAVLFLGPGTSITQPAMASCSRAGLTVIFSGGGGCPYYSHAMALTSSSRWAIAQAHLVADERNARKAAKFLYKRQLGIDIEGELTISQMRGLEGSLIKKRYRELSREFKVNGFRRDTGGEDVLNQALNLVNGILYGCAASACAALGVNPALGIIHRGDIRSLLFDVADLYKPNAALPISFRSVSKDEPLKFARKEMRRFIYEQNVLENMISILMSVLEPYLPTIKDDMLIDESGEVPGHKDYSN</sequence>
<feature type="binding site" evidence="8">
    <location>
        <position position="236"/>
    </location>
    <ligand>
        <name>Mn(2+)</name>
        <dbReference type="ChEBI" id="CHEBI:29035"/>
    </ligand>
</feature>
<evidence type="ECO:0000256" key="7">
    <source>
        <dbReference type="ARBA" id="ARBA00023125"/>
    </source>
</evidence>
<keyword evidence="2 8" id="KW-0479">Metal-binding</keyword>
<feature type="binding site" evidence="8">
    <location>
        <position position="161"/>
    </location>
    <ligand>
        <name>Mn(2+)</name>
        <dbReference type="ChEBI" id="CHEBI:29035"/>
    </ligand>
</feature>
<dbReference type="InterPro" id="IPR042206">
    <property type="entry name" value="CRISPR-assoc_Cas1_C"/>
</dbReference>
<evidence type="ECO:0000313" key="9">
    <source>
        <dbReference type="EMBL" id="STO17135.1"/>
    </source>
</evidence>
<dbReference type="GO" id="GO:0051607">
    <property type="term" value="P:defense response to virus"/>
    <property type="evidence" value="ECO:0007669"/>
    <property type="project" value="UniProtKB-UniRule"/>
</dbReference>
<dbReference type="PANTHER" id="PTHR34353">
    <property type="entry name" value="CRISPR-ASSOCIATED ENDONUCLEASE CAS1 1"/>
    <property type="match status" value="1"/>
</dbReference>
<evidence type="ECO:0000256" key="1">
    <source>
        <dbReference type="ARBA" id="ARBA00022722"/>
    </source>
</evidence>
<evidence type="ECO:0000256" key="4">
    <source>
        <dbReference type="ARBA" id="ARBA00022801"/>
    </source>
</evidence>
<dbReference type="InterPro" id="IPR050646">
    <property type="entry name" value="Cas1"/>
</dbReference>
<gene>
    <name evidence="9" type="primary">ygbT</name>
    <name evidence="8" type="synonym">cas1</name>
    <name evidence="9" type="ORF">NCTC11819_01720</name>
</gene>
<evidence type="ECO:0000256" key="8">
    <source>
        <dbReference type="HAMAP-Rule" id="MF_01470"/>
    </source>
</evidence>
<keyword evidence="1 8" id="KW-0540">Nuclease</keyword>
<dbReference type="GO" id="GO:0046872">
    <property type="term" value="F:metal ion binding"/>
    <property type="evidence" value="ECO:0007669"/>
    <property type="project" value="UniProtKB-UniRule"/>
</dbReference>
<dbReference type="InterPro" id="IPR002729">
    <property type="entry name" value="CRISPR-assoc_Cas1"/>
</dbReference>
<dbReference type="EC" id="3.1.-.-" evidence="8"/>
<feature type="binding site" evidence="8">
    <location>
        <position position="223"/>
    </location>
    <ligand>
        <name>Mn(2+)</name>
        <dbReference type="ChEBI" id="CHEBI:29035"/>
    </ligand>
</feature>
<dbReference type="GeneID" id="61168229"/>
<comment type="similarity">
    <text evidence="8">Belongs to the CRISPR-associated endonuclease Cas1 family.</text>
</comment>
<evidence type="ECO:0000256" key="5">
    <source>
        <dbReference type="ARBA" id="ARBA00022842"/>
    </source>
</evidence>
<reference evidence="9 10" key="1">
    <citation type="submission" date="2018-06" db="EMBL/GenBank/DDBJ databases">
        <authorList>
            <consortium name="Pathogen Informatics"/>
            <person name="Doyle S."/>
        </authorList>
    </citation>
    <scope>NUCLEOTIDE SEQUENCE [LARGE SCALE GENOMIC DNA]</scope>
    <source>
        <strain evidence="9 10">NCTC11819</strain>
    </source>
</reference>
<comment type="function">
    <text evidence="8">CRISPR (clustered regularly interspaced short palindromic repeat), is an adaptive immune system that provides protection against mobile genetic elements (viruses, transposable elements and conjugative plasmids). CRISPR clusters contain spacers, sequences complementary to antecedent mobile elements, and target invading nucleic acids. CRISPR clusters are transcribed and processed into CRISPR RNA (crRNA). Acts as a dsDNA endonuclease. Involved in the integration of spacer DNA into the CRISPR cassette.</text>
</comment>
<dbReference type="GO" id="GO:0004519">
    <property type="term" value="F:endonuclease activity"/>
    <property type="evidence" value="ECO:0007669"/>
    <property type="project" value="UniProtKB-UniRule"/>
</dbReference>
<evidence type="ECO:0000256" key="3">
    <source>
        <dbReference type="ARBA" id="ARBA00022759"/>
    </source>
</evidence>
<dbReference type="PANTHER" id="PTHR34353:SF3">
    <property type="entry name" value="CRISPR-ASSOCIATED ENDONUCLEASE CAS1"/>
    <property type="match status" value="1"/>
</dbReference>
<keyword evidence="8" id="KW-0464">Manganese</keyword>
<evidence type="ECO:0000256" key="2">
    <source>
        <dbReference type="ARBA" id="ARBA00022723"/>
    </source>
</evidence>
<evidence type="ECO:0000313" key="10">
    <source>
        <dbReference type="Proteomes" id="UP000255284"/>
    </source>
</evidence>
<proteinExistence type="inferred from homology"/>
<keyword evidence="6 8" id="KW-0051">Antiviral defense</keyword>
<dbReference type="GO" id="GO:0043571">
    <property type="term" value="P:maintenance of CRISPR repeat elements"/>
    <property type="evidence" value="ECO:0007669"/>
    <property type="project" value="UniProtKB-UniRule"/>
</dbReference>
<dbReference type="InterPro" id="IPR042211">
    <property type="entry name" value="CRISPR-assoc_Cas1_N"/>
</dbReference>
<organism evidence="9 10">
    <name type="scientific">Mobiluncus mulieris</name>
    <dbReference type="NCBI Taxonomy" id="2052"/>
    <lineage>
        <taxon>Bacteria</taxon>
        <taxon>Bacillati</taxon>
        <taxon>Actinomycetota</taxon>
        <taxon>Actinomycetes</taxon>
        <taxon>Actinomycetales</taxon>
        <taxon>Actinomycetaceae</taxon>
        <taxon>Mobiluncus</taxon>
    </lineage>
</organism>
<dbReference type="AlphaFoldDB" id="A0A8G2M691"/>
<name>A0A8G2M691_9ACTO</name>
<dbReference type="Proteomes" id="UP000255284">
    <property type="component" value="Unassembled WGS sequence"/>
</dbReference>
<dbReference type="EMBL" id="UGGQ01000006">
    <property type="protein sequence ID" value="STO17135.1"/>
    <property type="molecule type" value="Genomic_DNA"/>
</dbReference>
<keyword evidence="7 8" id="KW-0238">DNA-binding</keyword>
<dbReference type="GO" id="GO:0016787">
    <property type="term" value="F:hydrolase activity"/>
    <property type="evidence" value="ECO:0007669"/>
    <property type="project" value="UniProtKB-KW"/>
</dbReference>